<protein>
    <submittedName>
        <fullName evidence="1">Uncharacterized protein</fullName>
    </submittedName>
</protein>
<accession>A0A7S3CKH6</accession>
<gene>
    <name evidence="1" type="ORF">SRAS04492_LOCUS788</name>
</gene>
<dbReference type="AlphaFoldDB" id="A0A7S3CKH6"/>
<sequence>MNIAQIETHKVVKKKDRSLEFRFTQYGQKFSFVNKDARKIDYELLDKVIHAITIDTEKFQGLYHNLIYKQVPSNLRPDFYMRHVPQYFARNLGSNQFLWRCLNRTIYRNESGWLRKETNKKEETSSLSQGRKRVLSLDQQYKSIDRQFQKNRKMNMFAEKFATKLGLTPKEFRQQGGMKGLHQMI</sequence>
<dbReference type="EMBL" id="HBIA01001479">
    <property type="protein sequence ID" value="CAE0229004.1"/>
    <property type="molecule type" value="Transcribed_RNA"/>
</dbReference>
<reference evidence="1" key="1">
    <citation type="submission" date="2021-01" db="EMBL/GenBank/DDBJ databases">
        <authorList>
            <person name="Corre E."/>
            <person name="Pelletier E."/>
            <person name="Niang G."/>
            <person name="Scheremetjew M."/>
            <person name="Finn R."/>
            <person name="Kale V."/>
            <person name="Holt S."/>
            <person name="Cochrane G."/>
            <person name="Meng A."/>
            <person name="Brown T."/>
            <person name="Cohen L."/>
        </authorList>
    </citation>
    <scope>NUCLEOTIDE SEQUENCE</scope>
    <source>
        <strain evidence="1">Ras09</strain>
    </source>
</reference>
<evidence type="ECO:0000313" key="1">
    <source>
        <dbReference type="EMBL" id="CAE0229004.1"/>
    </source>
</evidence>
<name>A0A7S3CKH6_9SPIT</name>
<organism evidence="1">
    <name type="scientific">Strombidium rassoulzadegani</name>
    <dbReference type="NCBI Taxonomy" id="1082188"/>
    <lineage>
        <taxon>Eukaryota</taxon>
        <taxon>Sar</taxon>
        <taxon>Alveolata</taxon>
        <taxon>Ciliophora</taxon>
        <taxon>Intramacronucleata</taxon>
        <taxon>Spirotrichea</taxon>
        <taxon>Oligotrichia</taxon>
        <taxon>Strombidiidae</taxon>
        <taxon>Strombidium</taxon>
    </lineage>
</organism>
<proteinExistence type="predicted"/>